<dbReference type="InterPro" id="IPR001650">
    <property type="entry name" value="Helicase_C-like"/>
</dbReference>
<dbReference type="GO" id="GO:0030422">
    <property type="term" value="P:siRNA processing"/>
    <property type="evidence" value="ECO:0007669"/>
    <property type="project" value="TreeGrafter"/>
</dbReference>
<dbReference type="Gene3D" id="2.170.260.10">
    <property type="entry name" value="paz domain"/>
    <property type="match status" value="1"/>
</dbReference>
<dbReference type="PROSITE" id="PS51194">
    <property type="entry name" value="HELICASE_CTER"/>
    <property type="match status" value="1"/>
</dbReference>
<keyword evidence="3" id="KW-0067">ATP-binding</keyword>
<dbReference type="FunFam" id="3.40.50.300:FF:000705">
    <property type="entry name" value="Endoribonuclease dicer-like protein"/>
    <property type="match status" value="1"/>
</dbReference>
<reference evidence="10" key="1">
    <citation type="journal article" date="2018" name="DNA Res.">
        <title>Multiple hybrid de novo genome assembly of finger millet, an orphan allotetraploid crop.</title>
        <authorList>
            <person name="Hatakeyama M."/>
            <person name="Aluri S."/>
            <person name="Balachadran M.T."/>
            <person name="Sivarajan S.R."/>
            <person name="Patrignani A."/>
            <person name="Gruter S."/>
            <person name="Poveda L."/>
            <person name="Shimizu-Inatsugi R."/>
            <person name="Baeten J."/>
            <person name="Francoijs K.J."/>
            <person name="Nataraja K.N."/>
            <person name="Reddy Y.A.N."/>
            <person name="Phadnis S."/>
            <person name="Ravikumar R.L."/>
            <person name="Schlapbach R."/>
            <person name="Sreeman S.M."/>
            <person name="Shimizu K.K."/>
        </authorList>
    </citation>
    <scope>NUCLEOTIDE SEQUENCE</scope>
</reference>
<dbReference type="GO" id="GO:0005524">
    <property type="term" value="F:ATP binding"/>
    <property type="evidence" value="ECO:0007669"/>
    <property type="project" value="UniProtKB-KW"/>
</dbReference>
<dbReference type="PANTHER" id="PTHR14950:SF70">
    <property type="entry name" value="ENDORIBONUCLEASE DICER HOMOLOG 2"/>
    <property type="match status" value="1"/>
</dbReference>
<dbReference type="PROSITE" id="PS51192">
    <property type="entry name" value="HELICASE_ATP_BIND_1"/>
    <property type="match status" value="1"/>
</dbReference>
<evidence type="ECO:0000259" key="7">
    <source>
        <dbReference type="PROSITE" id="PS51192"/>
    </source>
</evidence>
<dbReference type="InterPro" id="IPR011545">
    <property type="entry name" value="DEAD/DEAH_box_helicase_dom"/>
</dbReference>
<feature type="domain" description="PAZ" evidence="6">
    <location>
        <begin position="632"/>
        <end position="732"/>
    </location>
</feature>
<dbReference type="GO" id="GO:0003723">
    <property type="term" value="F:RNA binding"/>
    <property type="evidence" value="ECO:0007669"/>
    <property type="project" value="UniProtKB-UniRule"/>
</dbReference>
<evidence type="ECO:0000259" key="9">
    <source>
        <dbReference type="PROSITE" id="PS51327"/>
    </source>
</evidence>
<comment type="similarity">
    <text evidence="4">Belongs to the helicase family. Dicer subfamily.</text>
</comment>
<dbReference type="FunFam" id="3.40.50.300:FF:000420">
    <property type="entry name" value="Endoribonuclease dicer-like 1"/>
    <property type="match status" value="1"/>
</dbReference>
<dbReference type="CDD" id="cd18034">
    <property type="entry name" value="DEXHc_dicer"/>
    <property type="match status" value="1"/>
</dbReference>
<keyword evidence="2" id="KW-0378">Hydrolase</keyword>
<keyword evidence="11" id="KW-1185">Reference proteome</keyword>
<dbReference type="Pfam" id="PF03368">
    <property type="entry name" value="Dicer_dimer"/>
    <property type="match status" value="1"/>
</dbReference>
<dbReference type="Gene3D" id="3.30.160.380">
    <property type="entry name" value="Dicer dimerisation domain"/>
    <property type="match status" value="1"/>
</dbReference>
<evidence type="ECO:0000256" key="1">
    <source>
        <dbReference type="ARBA" id="ARBA00022741"/>
    </source>
</evidence>
<dbReference type="SUPFAM" id="SSF52540">
    <property type="entry name" value="P-loop containing nucleoside triphosphate hydrolases"/>
    <property type="match status" value="1"/>
</dbReference>
<name>A0AAV5CCH0_ELECO</name>
<dbReference type="PROSITE" id="PS51327">
    <property type="entry name" value="DICER_DSRBF"/>
    <property type="match status" value="1"/>
</dbReference>
<dbReference type="PROSITE" id="PS50821">
    <property type="entry name" value="PAZ"/>
    <property type="match status" value="1"/>
</dbReference>
<feature type="domain" description="Dicer dsRNA-binding fold" evidence="9">
    <location>
        <begin position="441"/>
        <end position="526"/>
    </location>
</feature>
<dbReference type="InterPro" id="IPR038248">
    <property type="entry name" value="Dicer_dimer_sf"/>
</dbReference>
<reference evidence="10" key="2">
    <citation type="submission" date="2021-12" db="EMBL/GenBank/DDBJ databases">
        <title>Resequencing data analysis of finger millet.</title>
        <authorList>
            <person name="Hatakeyama M."/>
            <person name="Aluri S."/>
            <person name="Balachadran M.T."/>
            <person name="Sivarajan S.R."/>
            <person name="Poveda L."/>
            <person name="Shimizu-Inatsugi R."/>
            <person name="Schlapbach R."/>
            <person name="Sreeman S.M."/>
            <person name="Shimizu K.K."/>
        </authorList>
    </citation>
    <scope>NUCLEOTIDE SEQUENCE</scope>
</reference>
<accession>A0AAV5CCH0</accession>
<comment type="caution">
    <text evidence="10">The sequence shown here is derived from an EMBL/GenBank/DDBJ whole genome shotgun (WGS) entry which is preliminary data.</text>
</comment>
<dbReference type="InterPro" id="IPR003100">
    <property type="entry name" value="PAZ_dom"/>
</dbReference>
<feature type="domain" description="Helicase ATP-binding" evidence="7">
    <location>
        <begin position="38"/>
        <end position="222"/>
    </location>
</feature>
<dbReference type="GO" id="GO:0005634">
    <property type="term" value="C:nucleus"/>
    <property type="evidence" value="ECO:0007669"/>
    <property type="project" value="TreeGrafter"/>
</dbReference>
<dbReference type="Pfam" id="PF00270">
    <property type="entry name" value="DEAD"/>
    <property type="match status" value="1"/>
</dbReference>
<dbReference type="InterPro" id="IPR027417">
    <property type="entry name" value="P-loop_NTPase"/>
</dbReference>
<evidence type="ECO:0000256" key="5">
    <source>
        <dbReference type="SAM" id="MobiDB-lite"/>
    </source>
</evidence>
<dbReference type="Pfam" id="PF00271">
    <property type="entry name" value="Helicase_C"/>
    <property type="match status" value="1"/>
</dbReference>
<evidence type="ECO:0000259" key="6">
    <source>
        <dbReference type="PROSITE" id="PS50821"/>
    </source>
</evidence>
<evidence type="ECO:0000256" key="3">
    <source>
        <dbReference type="ARBA" id="ARBA00022840"/>
    </source>
</evidence>
<feature type="region of interest" description="Disordered" evidence="5">
    <location>
        <begin position="1"/>
        <end position="27"/>
    </location>
</feature>
<dbReference type="PANTHER" id="PTHR14950">
    <property type="entry name" value="DICER-RELATED"/>
    <property type="match status" value="1"/>
</dbReference>
<dbReference type="GO" id="GO:0004525">
    <property type="term" value="F:ribonuclease III activity"/>
    <property type="evidence" value="ECO:0007669"/>
    <property type="project" value="TreeGrafter"/>
</dbReference>
<gene>
    <name evidence="10" type="primary">ga12573</name>
    <name evidence="10" type="ORF">PR202_ga12573</name>
</gene>
<dbReference type="InterPro" id="IPR014001">
    <property type="entry name" value="Helicase_ATP-bd"/>
</dbReference>
<keyword evidence="1" id="KW-0547">Nucleotide-binding</keyword>
<dbReference type="SMART" id="SM00487">
    <property type="entry name" value="DEXDc"/>
    <property type="match status" value="1"/>
</dbReference>
<dbReference type="EMBL" id="BQKI01000006">
    <property type="protein sequence ID" value="GJM95795.1"/>
    <property type="molecule type" value="Genomic_DNA"/>
</dbReference>
<evidence type="ECO:0000256" key="2">
    <source>
        <dbReference type="ARBA" id="ARBA00022801"/>
    </source>
</evidence>
<sequence>MPAVSSSAAAATEPAAPNEDQQPPCDPQTLARWYQLEALERAVRGNTLAFLETGAGKTLIAVLLLRAYAHRIRRGPEPGPRSFAVFLVPTVVLVGQQARVVEAHTDLRVSQFYGEMGVDFWKEDTWRAAVEEAEVLVMTPQILLDNLRHSFFRLRDIALLIFDECHNATGNSPYACIMKEFYHPQLNSRPSDPIPRIFGMTASLVNSKGLDSVHFSKQISELENLMNSKVYTVENESALSNPQMPSIFQAAELLSRNERCISFWGEKLDEQVEGFITNYSEEVYKDLSHFSKRGIQHIYHIGEDFAADLQDGLLTSKVHFLIKSLLQYRHMQDLRCIVFVERVITSIVLQSLLSSINHMSGWNVKYMAGNKNGLHSQSRTKHMEIVDSFRSGKVHLIIATNILEEGLDVPSCNLVVRFDPSATVCSFIQSRGRARMQNSDYVLLVRRHIKILFARYFKPLPRFVTDKALGTCTLHLPKSSPVHTVHAEGEGSVLKQLVCLKACRELHAVGALTDYLLPELGVPYEDEPDIVMETYKQEHPDYFPEQLLDNWFSFSRRGLYYCYKIYLEGSLGKATSSADIVLAVKCDMGSDFVYNSFKLWGVHGDVNVTINFVGIIHLTEEQVIIARRFQATILSLLISNDHSETKDGPFCGCMLKNSVVRTPHNSMLYVVSGFLELNANSLLNRTVESYYYLSYLNFTFSRHGLDLTYEDQPLLFATKLWKSRNFLHKCHEKKEKGFFLTCN</sequence>
<dbReference type="Gene3D" id="3.40.50.300">
    <property type="entry name" value="P-loop containing nucleotide triphosphate hydrolases"/>
    <property type="match status" value="2"/>
</dbReference>
<evidence type="ECO:0000256" key="4">
    <source>
        <dbReference type="PROSITE-ProRule" id="PRU00657"/>
    </source>
</evidence>
<keyword evidence="4" id="KW-0694">RNA-binding</keyword>
<dbReference type="InterPro" id="IPR005034">
    <property type="entry name" value="Dicer_dimerisation"/>
</dbReference>
<dbReference type="GO" id="GO:0005737">
    <property type="term" value="C:cytoplasm"/>
    <property type="evidence" value="ECO:0007669"/>
    <property type="project" value="TreeGrafter"/>
</dbReference>
<proteinExistence type="inferred from homology"/>
<protein>
    <submittedName>
        <fullName evidence="10">Uncharacterized protein</fullName>
    </submittedName>
</protein>
<feature type="domain" description="Helicase C-terminal" evidence="8">
    <location>
        <begin position="321"/>
        <end position="480"/>
    </location>
</feature>
<evidence type="ECO:0000313" key="11">
    <source>
        <dbReference type="Proteomes" id="UP001054889"/>
    </source>
</evidence>
<organism evidence="10 11">
    <name type="scientific">Eleusine coracana subsp. coracana</name>
    <dbReference type="NCBI Taxonomy" id="191504"/>
    <lineage>
        <taxon>Eukaryota</taxon>
        <taxon>Viridiplantae</taxon>
        <taxon>Streptophyta</taxon>
        <taxon>Embryophyta</taxon>
        <taxon>Tracheophyta</taxon>
        <taxon>Spermatophyta</taxon>
        <taxon>Magnoliopsida</taxon>
        <taxon>Liliopsida</taxon>
        <taxon>Poales</taxon>
        <taxon>Poaceae</taxon>
        <taxon>PACMAD clade</taxon>
        <taxon>Chloridoideae</taxon>
        <taxon>Cynodonteae</taxon>
        <taxon>Eleusininae</taxon>
        <taxon>Eleusine</taxon>
    </lineage>
</organism>
<evidence type="ECO:0000313" key="10">
    <source>
        <dbReference type="EMBL" id="GJM95795.1"/>
    </source>
</evidence>
<dbReference type="Proteomes" id="UP001054889">
    <property type="component" value="Unassembled WGS sequence"/>
</dbReference>
<dbReference type="SMART" id="SM00490">
    <property type="entry name" value="HELICc"/>
    <property type="match status" value="1"/>
</dbReference>
<feature type="compositionally biased region" description="Low complexity" evidence="5">
    <location>
        <begin position="1"/>
        <end position="17"/>
    </location>
</feature>
<evidence type="ECO:0000259" key="8">
    <source>
        <dbReference type="PROSITE" id="PS51194"/>
    </source>
</evidence>
<dbReference type="AlphaFoldDB" id="A0AAV5CCH0"/>